<feature type="region of interest" description="Disordered" evidence="1">
    <location>
        <begin position="212"/>
        <end position="234"/>
    </location>
</feature>
<dbReference type="Proteomes" id="UP000293852">
    <property type="component" value="Unassembled WGS sequence"/>
</dbReference>
<dbReference type="InterPro" id="IPR007560">
    <property type="entry name" value="Restrct_endonuc_IV_Mrr"/>
</dbReference>
<accession>A0A4Q7M2L9</accession>
<keyword evidence="2" id="KW-0812">Transmembrane</keyword>
<keyword evidence="2" id="KW-0472">Membrane</keyword>
<name>A0A4Q7M2L9_9MICO</name>
<keyword evidence="4" id="KW-0378">Hydrolase</keyword>
<proteinExistence type="predicted"/>
<dbReference type="AlphaFoldDB" id="A0A4Q7M2L9"/>
<feature type="transmembrane region" description="Helical" evidence="2">
    <location>
        <begin position="167"/>
        <end position="189"/>
    </location>
</feature>
<organism evidence="4 5">
    <name type="scientific">Xylanimonas ulmi</name>
    <dbReference type="NCBI Taxonomy" id="228973"/>
    <lineage>
        <taxon>Bacteria</taxon>
        <taxon>Bacillati</taxon>
        <taxon>Actinomycetota</taxon>
        <taxon>Actinomycetes</taxon>
        <taxon>Micrococcales</taxon>
        <taxon>Promicromonosporaceae</taxon>
        <taxon>Xylanimonas</taxon>
    </lineage>
</organism>
<feature type="domain" description="Restriction endonuclease type IV Mrr" evidence="3">
    <location>
        <begin position="8"/>
        <end position="89"/>
    </location>
</feature>
<keyword evidence="4" id="KW-0255">Endonuclease</keyword>
<dbReference type="GO" id="GO:0004519">
    <property type="term" value="F:endonuclease activity"/>
    <property type="evidence" value="ECO:0007669"/>
    <property type="project" value="UniProtKB-KW"/>
</dbReference>
<keyword evidence="2" id="KW-1133">Transmembrane helix</keyword>
<dbReference type="SUPFAM" id="SSF52980">
    <property type="entry name" value="Restriction endonuclease-like"/>
    <property type="match status" value="1"/>
</dbReference>
<keyword evidence="4" id="KW-0540">Nuclease</keyword>
<gene>
    <name evidence="4" type="ORF">EV386_0983</name>
</gene>
<evidence type="ECO:0000256" key="2">
    <source>
        <dbReference type="SAM" id="Phobius"/>
    </source>
</evidence>
<evidence type="ECO:0000259" key="3">
    <source>
        <dbReference type="Pfam" id="PF04471"/>
    </source>
</evidence>
<dbReference type="Pfam" id="PF04471">
    <property type="entry name" value="Mrr_cat"/>
    <property type="match status" value="1"/>
</dbReference>
<dbReference type="InterPro" id="IPR011335">
    <property type="entry name" value="Restrct_endonuc-II-like"/>
</dbReference>
<protein>
    <submittedName>
        <fullName evidence="4">Restriction endonuclease</fullName>
    </submittedName>
</protein>
<dbReference type="EMBL" id="SGWX01000001">
    <property type="protein sequence ID" value="RZS60708.1"/>
    <property type="molecule type" value="Genomic_DNA"/>
</dbReference>
<feature type="region of interest" description="Disordered" evidence="1">
    <location>
        <begin position="103"/>
        <end position="138"/>
    </location>
</feature>
<feature type="transmembrane region" description="Helical" evidence="2">
    <location>
        <begin position="142"/>
        <end position="161"/>
    </location>
</feature>
<evidence type="ECO:0000256" key="1">
    <source>
        <dbReference type="SAM" id="MobiDB-lite"/>
    </source>
</evidence>
<evidence type="ECO:0000313" key="4">
    <source>
        <dbReference type="EMBL" id="RZS60708.1"/>
    </source>
</evidence>
<keyword evidence="5" id="KW-1185">Reference proteome</keyword>
<reference evidence="4 5" key="1">
    <citation type="submission" date="2019-02" db="EMBL/GenBank/DDBJ databases">
        <title>Sequencing the genomes of 1000 actinobacteria strains.</title>
        <authorList>
            <person name="Klenk H.-P."/>
        </authorList>
    </citation>
    <scope>NUCLEOTIDE SEQUENCE [LARGE SCALE GENOMIC DNA]</scope>
    <source>
        <strain evidence="4 5">DSM 16932</strain>
    </source>
</reference>
<dbReference type="GO" id="GO:0009307">
    <property type="term" value="P:DNA restriction-modification system"/>
    <property type="evidence" value="ECO:0007669"/>
    <property type="project" value="InterPro"/>
</dbReference>
<dbReference type="InterPro" id="IPR011856">
    <property type="entry name" value="tRNA_endonuc-like_dom_sf"/>
</dbReference>
<evidence type="ECO:0000313" key="5">
    <source>
        <dbReference type="Proteomes" id="UP000293852"/>
    </source>
</evidence>
<comment type="caution">
    <text evidence="4">The sequence shown here is derived from an EMBL/GenBank/DDBJ whole genome shotgun (WGS) entry which is preliminary data.</text>
</comment>
<dbReference type="GO" id="GO:0003677">
    <property type="term" value="F:DNA binding"/>
    <property type="evidence" value="ECO:0007669"/>
    <property type="project" value="InterPro"/>
</dbReference>
<dbReference type="Gene3D" id="3.40.1350.10">
    <property type="match status" value="1"/>
</dbReference>
<feature type="compositionally biased region" description="Low complexity" evidence="1">
    <location>
        <begin position="103"/>
        <end position="130"/>
    </location>
</feature>
<sequence>MAAHHMVNVLGIRDARRTPTGPDGGIDVVSRSAIAQVKRHSAPTGRPDLQRLVGARGRSASLRLLFYSAAGYSESARRYADEMDIALFTYDITGNVAPLNRPAKSMRASASRSSGGGSVVAPRAASARALPPKPSKHPGRPGLGWVVAGVLFGGALVNRIARPDPWGFFDVVVAVICLLVVVLGIHSIVERVKWNRRSRQARALRAAPPLSGVLQPKSETSRPAEPAATGAVEI</sequence>